<dbReference type="GO" id="GO:0016787">
    <property type="term" value="F:hydrolase activity"/>
    <property type="evidence" value="ECO:0007669"/>
    <property type="project" value="UniProtKB-KW"/>
</dbReference>
<feature type="domain" description="BD-FAE-like" evidence="3">
    <location>
        <begin position="182"/>
        <end position="276"/>
    </location>
</feature>
<keyword evidence="5" id="KW-1185">Reference proteome</keyword>
<gene>
    <name evidence="4" type="ORF">KFE25_012831</name>
</gene>
<protein>
    <recommendedName>
        <fullName evidence="3">BD-FAE-like domain-containing protein</fullName>
    </recommendedName>
</protein>
<evidence type="ECO:0000256" key="2">
    <source>
        <dbReference type="SAM" id="MobiDB-lite"/>
    </source>
</evidence>
<sequence length="689" mass="70099">MLEVLNAGSLAAGALVHVRLKPPLGQLPGFEAALALPRAFPAALALLHLGQLPLHAAGAHGSALGTLLAAAACAVHCATYLRFRDAAARARADAGVRASARRAPALPWPLCVVPVSPVHGLAPLLPAAMAPAGEERVQVHRGVSYYLHGASPSPRCLLDVWHRAARGAGRTDGSGGAPAGGGRRPAVLYLHGGAWNIGHRYWHADTALLHRLAREGAVVFSAAYTFGWEAAFPACLEDARHALEFARARAAAYGGDARDGVVVIGASAGGHLAALLLAADARGAVERRRAGARAPDAAPPDASAGRFRRTLPPDASGGAATDAAGGAREAPAPGAPAERRPIVASAVLLAPAVDVRDVLGVHLTCPPLPLSTPPPMLVAAAAAGANAASRAWRACCGRAAVPGAAYARAFVAMSRSVQPGRSLLAIFFEACVLRAPPPPPGASRAVAAAAAAAAASAPDARRRACADADGGPLRGGSVRAAGGEAEAALYAQGARHTRETNTLREAGGEAEAAHVAHEALWALASPIEQLNRLALARARADGALGASVSAPHARSALPPVRVAPTLIVHGTLDSIVPIESSELLLRALRALDDGGGHADTTAVDGGARAPKHGARGKAGPRAEHGGHSSGADGRMPQHAADAARREHTLVRVRGARHSFSWILCQATLAVHDIVVEWVMGPVRGHRSSR</sequence>
<feature type="compositionally biased region" description="Low complexity" evidence="2">
    <location>
        <begin position="312"/>
        <end position="336"/>
    </location>
</feature>
<evidence type="ECO:0000259" key="3">
    <source>
        <dbReference type="Pfam" id="PF20434"/>
    </source>
</evidence>
<dbReference type="InterPro" id="IPR049492">
    <property type="entry name" value="BD-FAE-like_dom"/>
</dbReference>
<reference evidence="4" key="1">
    <citation type="submission" date="2021-05" db="EMBL/GenBank/DDBJ databases">
        <title>The genome of the haptophyte Pavlova lutheri (Diacronema luteri, Pavlovales) - a model for lipid biosynthesis in eukaryotic algae.</title>
        <authorList>
            <person name="Hulatt C.J."/>
            <person name="Posewitz M.C."/>
        </authorList>
    </citation>
    <scope>NUCLEOTIDE SEQUENCE</scope>
    <source>
        <strain evidence="4">NIVA-4/92</strain>
    </source>
</reference>
<feature type="region of interest" description="Disordered" evidence="2">
    <location>
        <begin position="289"/>
        <end position="337"/>
    </location>
</feature>
<evidence type="ECO:0000313" key="5">
    <source>
        <dbReference type="Proteomes" id="UP000751190"/>
    </source>
</evidence>
<dbReference type="SUPFAM" id="SSF53474">
    <property type="entry name" value="alpha/beta-Hydrolases"/>
    <property type="match status" value="2"/>
</dbReference>
<keyword evidence="1" id="KW-0378">Hydrolase</keyword>
<dbReference type="EMBL" id="JAGTXO010000040">
    <property type="protein sequence ID" value="KAG8459496.1"/>
    <property type="molecule type" value="Genomic_DNA"/>
</dbReference>
<dbReference type="Proteomes" id="UP000751190">
    <property type="component" value="Unassembled WGS sequence"/>
</dbReference>
<dbReference type="Gene3D" id="3.40.50.1820">
    <property type="entry name" value="alpha/beta hydrolase"/>
    <property type="match status" value="2"/>
</dbReference>
<feature type="region of interest" description="Disordered" evidence="2">
    <location>
        <begin position="599"/>
        <end position="643"/>
    </location>
</feature>
<organism evidence="4 5">
    <name type="scientific">Diacronema lutheri</name>
    <name type="common">Unicellular marine alga</name>
    <name type="synonym">Monochrysis lutheri</name>
    <dbReference type="NCBI Taxonomy" id="2081491"/>
    <lineage>
        <taxon>Eukaryota</taxon>
        <taxon>Haptista</taxon>
        <taxon>Haptophyta</taxon>
        <taxon>Pavlovophyceae</taxon>
        <taxon>Pavlovales</taxon>
        <taxon>Pavlovaceae</taxon>
        <taxon>Diacronema</taxon>
    </lineage>
</organism>
<dbReference type="PANTHER" id="PTHR48081">
    <property type="entry name" value="AB HYDROLASE SUPERFAMILY PROTEIN C4A8.06C"/>
    <property type="match status" value="1"/>
</dbReference>
<dbReference type="AlphaFoldDB" id="A0A8J5X6L5"/>
<evidence type="ECO:0000256" key="1">
    <source>
        <dbReference type="ARBA" id="ARBA00022801"/>
    </source>
</evidence>
<dbReference type="InterPro" id="IPR029058">
    <property type="entry name" value="AB_hydrolase_fold"/>
</dbReference>
<feature type="compositionally biased region" description="Low complexity" evidence="2">
    <location>
        <begin position="292"/>
        <end position="305"/>
    </location>
</feature>
<evidence type="ECO:0000313" key="4">
    <source>
        <dbReference type="EMBL" id="KAG8459496.1"/>
    </source>
</evidence>
<dbReference type="Pfam" id="PF20434">
    <property type="entry name" value="BD-FAE"/>
    <property type="match status" value="1"/>
</dbReference>
<dbReference type="InterPro" id="IPR050300">
    <property type="entry name" value="GDXG_lipolytic_enzyme"/>
</dbReference>
<proteinExistence type="predicted"/>
<accession>A0A8J5X6L5</accession>
<dbReference type="OrthoDB" id="10676941at2759"/>
<comment type="caution">
    <text evidence="4">The sequence shown here is derived from an EMBL/GenBank/DDBJ whole genome shotgun (WGS) entry which is preliminary data.</text>
</comment>
<name>A0A8J5X6L5_DIALT</name>